<keyword evidence="2 8" id="KW-0863">Zinc-finger</keyword>
<proteinExistence type="predicted"/>
<evidence type="ECO:0000259" key="11">
    <source>
        <dbReference type="PROSITE" id="PS50011"/>
    </source>
</evidence>
<dbReference type="AlphaFoldDB" id="A0ABD1T7K5"/>
<dbReference type="InterPro" id="IPR000719">
    <property type="entry name" value="Prot_kinase_dom"/>
</dbReference>
<evidence type="ECO:0000256" key="1">
    <source>
        <dbReference type="ARBA" id="ARBA00022723"/>
    </source>
</evidence>
<feature type="domain" description="Dof-type" evidence="12">
    <location>
        <begin position="40"/>
        <end position="94"/>
    </location>
</feature>
<comment type="function">
    <text evidence="9">Transcription factor that binds specifically to a 5'-AA[AG]G-3' consensus core sequence.</text>
</comment>
<dbReference type="GO" id="GO:0008270">
    <property type="term" value="F:zinc ion binding"/>
    <property type="evidence" value="ECO:0007669"/>
    <property type="project" value="UniProtKB-KW"/>
</dbReference>
<evidence type="ECO:0000256" key="9">
    <source>
        <dbReference type="RuleBase" id="RU369094"/>
    </source>
</evidence>
<dbReference type="Pfam" id="PF02701">
    <property type="entry name" value="Zn_ribbon_Dof"/>
    <property type="match status" value="1"/>
</dbReference>
<keyword evidence="1 9" id="KW-0479">Metal-binding</keyword>
<evidence type="ECO:0000256" key="3">
    <source>
        <dbReference type="ARBA" id="ARBA00022833"/>
    </source>
</evidence>
<keyword evidence="7 8" id="KW-0539">Nucleus</keyword>
<reference evidence="14" key="1">
    <citation type="submission" date="2024-07" db="EMBL/GenBank/DDBJ databases">
        <title>Two chromosome-level genome assemblies of Korean endemic species Abeliophyllum distichum and Forsythia ovata (Oleaceae).</title>
        <authorList>
            <person name="Jang H."/>
        </authorList>
    </citation>
    <scope>NUCLEOTIDE SEQUENCE [LARGE SCALE GENOMIC DNA]</scope>
</reference>
<keyword evidence="3 9" id="KW-0862">Zinc</keyword>
<dbReference type="PANTHER" id="PTHR31992">
    <property type="entry name" value="DOF ZINC FINGER PROTEIN DOF1.4-RELATED"/>
    <property type="match status" value="1"/>
</dbReference>
<evidence type="ECO:0000256" key="5">
    <source>
        <dbReference type="ARBA" id="ARBA00023125"/>
    </source>
</evidence>
<comment type="subcellular location">
    <subcellularLocation>
        <location evidence="8 9">Nucleus</location>
    </subcellularLocation>
</comment>
<feature type="compositionally biased region" description="Low complexity" evidence="10">
    <location>
        <begin position="95"/>
        <end position="114"/>
    </location>
</feature>
<dbReference type="InterPro" id="IPR011009">
    <property type="entry name" value="Kinase-like_dom_sf"/>
</dbReference>
<evidence type="ECO:0000256" key="7">
    <source>
        <dbReference type="ARBA" id="ARBA00023242"/>
    </source>
</evidence>
<dbReference type="GO" id="GO:0005634">
    <property type="term" value="C:nucleus"/>
    <property type="evidence" value="ECO:0007669"/>
    <property type="project" value="UniProtKB-SubCell"/>
</dbReference>
<evidence type="ECO:0000256" key="2">
    <source>
        <dbReference type="ARBA" id="ARBA00022771"/>
    </source>
</evidence>
<dbReference type="InterPro" id="IPR003851">
    <property type="entry name" value="Znf_Dof"/>
</dbReference>
<dbReference type="GO" id="GO:0003677">
    <property type="term" value="F:DNA binding"/>
    <property type="evidence" value="ECO:0007669"/>
    <property type="project" value="UniProtKB-UniRule"/>
</dbReference>
<dbReference type="PROSITE" id="PS50884">
    <property type="entry name" value="ZF_DOF_2"/>
    <property type="match status" value="1"/>
</dbReference>
<name>A0ABD1T7K5_9LAMI</name>
<feature type="region of interest" description="Disordered" evidence="10">
    <location>
        <begin position="85"/>
        <end position="119"/>
    </location>
</feature>
<dbReference type="Proteomes" id="UP001604277">
    <property type="component" value="Unassembled WGS sequence"/>
</dbReference>
<keyword evidence="6 9" id="KW-0804">Transcription</keyword>
<gene>
    <name evidence="13" type="ORF">Fot_32200</name>
</gene>
<feature type="region of interest" description="Disordered" evidence="10">
    <location>
        <begin position="289"/>
        <end position="328"/>
    </location>
</feature>
<protein>
    <recommendedName>
        <fullName evidence="9">Dof zinc finger protein</fullName>
    </recommendedName>
</protein>
<organism evidence="13 14">
    <name type="scientific">Forsythia ovata</name>
    <dbReference type="NCBI Taxonomy" id="205694"/>
    <lineage>
        <taxon>Eukaryota</taxon>
        <taxon>Viridiplantae</taxon>
        <taxon>Streptophyta</taxon>
        <taxon>Embryophyta</taxon>
        <taxon>Tracheophyta</taxon>
        <taxon>Spermatophyta</taxon>
        <taxon>Magnoliopsida</taxon>
        <taxon>eudicotyledons</taxon>
        <taxon>Gunneridae</taxon>
        <taxon>Pentapetalae</taxon>
        <taxon>asterids</taxon>
        <taxon>lamiids</taxon>
        <taxon>Lamiales</taxon>
        <taxon>Oleaceae</taxon>
        <taxon>Forsythieae</taxon>
        <taxon>Forsythia</taxon>
    </lineage>
</organism>
<feature type="domain" description="Protein kinase" evidence="11">
    <location>
        <begin position="279"/>
        <end position="445"/>
    </location>
</feature>
<dbReference type="PROSITE" id="PS50011">
    <property type="entry name" value="PROTEIN_KINASE_DOM"/>
    <property type="match status" value="1"/>
</dbReference>
<keyword evidence="14" id="KW-1185">Reference proteome</keyword>
<dbReference type="PANTHER" id="PTHR31992:SF221">
    <property type="entry name" value="DOF ZINC FINGER PROTEIN DOF3.2-RELATED"/>
    <property type="match status" value="1"/>
</dbReference>
<keyword evidence="5 8" id="KW-0238">DNA-binding</keyword>
<dbReference type="Pfam" id="PF00069">
    <property type="entry name" value="Pkinase"/>
    <property type="match status" value="1"/>
</dbReference>
<sequence length="445" mass="48472">MDSSSAQQHHQEMASQTLEGMLVCTKPHQEKKPRPTEQALKCPRCDSTNTKFCYYNNYSLSQPRYFCKSCRRYWTKGGTLRNVPVGGGCRKNKRSSSSSSSSKRSQDEPITTNPSPLPTPLSSYGHSCSDLSLAIASLQKGQLGFDDSHDYTMLGSSNIMGHCGFLGNSGVNTCVPFAHEVFEGGFLDSAPNGFYYGLGSGNMGQPENGSRGMNFIEEMGIPYQGSTTTSTAVTTVKQEMQNARELGESSRALWGLPWQVGGDGNMGDLHGIGSSWHGLLNSPLIKRGAASASTTPQHNVATSFKRKPGAATTPQIPAPSPPSSNLAKTKNKFPKFFDLGSRNSKNSNQALISDALLTNELLVMRKIVQDVYPHPNVIHLRDVCEDNGGVHLILELCSWCELFDRIVAQTRYNEAEAAAVVRQIAKGLAALHWANIVHRDLKPEN</sequence>
<evidence type="ECO:0000313" key="13">
    <source>
        <dbReference type="EMBL" id="KAL2508553.1"/>
    </source>
</evidence>
<keyword evidence="4 9" id="KW-0805">Transcription regulation</keyword>
<dbReference type="InterPro" id="IPR045174">
    <property type="entry name" value="Dof"/>
</dbReference>
<evidence type="ECO:0000259" key="12">
    <source>
        <dbReference type="PROSITE" id="PS50884"/>
    </source>
</evidence>
<evidence type="ECO:0000256" key="10">
    <source>
        <dbReference type="SAM" id="MobiDB-lite"/>
    </source>
</evidence>
<evidence type="ECO:0000256" key="8">
    <source>
        <dbReference type="PROSITE-ProRule" id="PRU00071"/>
    </source>
</evidence>
<dbReference type="PROSITE" id="PS01361">
    <property type="entry name" value="ZF_DOF_1"/>
    <property type="match status" value="1"/>
</dbReference>
<evidence type="ECO:0000256" key="6">
    <source>
        <dbReference type="ARBA" id="ARBA00023163"/>
    </source>
</evidence>
<dbReference type="Gene3D" id="3.30.200.20">
    <property type="entry name" value="Phosphorylase Kinase, domain 1"/>
    <property type="match status" value="1"/>
</dbReference>
<accession>A0ABD1T7K5</accession>
<dbReference type="EMBL" id="JBFOLJ010000009">
    <property type="protein sequence ID" value="KAL2508553.1"/>
    <property type="molecule type" value="Genomic_DNA"/>
</dbReference>
<dbReference type="Gene3D" id="1.10.510.10">
    <property type="entry name" value="Transferase(Phosphotransferase) domain 1"/>
    <property type="match status" value="1"/>
</dbReference>
<evidence type="ECO:0000313" key="14">
    <source>
        <dbReference type="Proteomes" id="UP001604277"/>
    </source>
</evidence>
<evidence type="ECO:0000256" key="4">
    <source>
        <dbReference type="ARBA" id="ARBA00023015"/>
    </source>
</evidence>
<feature type="compositionally biased region" description="Polar residues" evidence="10">
    <location>
        <begin position="291"/>
        <end position="302"/>
    </location>
</feature>
<dbReference type="GO" id="GO:0003700">
    <property type="term" value="F:DNA-binding transcription factor activity"/>
    <property type="evidence" value="ECO:0007669"/>
    <property type="project" value="UniProtKB-UniRule"/>
</dbReference>
<dbReference type="SUPFAM" id="SSF56112">
    <property type="entry name" value="Protein kinase-like (PK-like)"/>
    <property type="match status" value="1"/>
</dbReference>
<comment type="caution">
    <text evidence="13">The sequence shown here is derived from an EMBL/GenBank/DDBJ whole genome shotgun (WGS) entry which is preliminary data.</text>
</comment>